<keyword evidence="5" id="KW-1185">Reference proteome</keyword>
<name>I6YSS5_MELRP</name>
<dbReference type="PROSITE" id="PS50930">
    <property type="entry name" value="HTH_LYTTR"/>
    <property type="match status" value="1"/>
</dbReference>
<dbReference type="STRING" id="1191523.MROS_0358"/>
<keyword evidence="1" id="KW-0597">Phosphoprotein</keyword>
<dbReference type="SUPFAM" id="SSF52172">
    <property type="entry name" value="CheY-like"/>
    <property type="match status" value="1"/>
</dbReference>
<dbReference type="PANTHER" id="PTHR37299:SF1">
    <property type="entry name" value="STAGE 0 SPORULATION PROTEIN A HOMOLOG"/>
    <property type="match status" value="1"/>
</dbReference>
<proteinExistence type="predicted"/>
<evidence type="ECO:0000313" key="4">
    <source>
        <dbReference type="EMBL" id="AFN73602.1"/>
    </source>
</evidence>
<feature type="modified residue" description="4-aspartylphosphate" evidence="1">
    <location>
        <position position="56"/>
    </location>
</feature>
<dbReference type="Gene3D" id="3.40.50.2300">
    <property type="match status" value="1"/>
</dbReference>
<dbReference type="GO" id="GO:0000156">
    <property type="term" value="F:phosphorelay response regulator activity"/>
    <property type="evidence" value="ECO:0007669"/>
    <property type="project" value="InterPro"/>
</dbReference>
<dbReference type="OrthoDB" id="1490554at2"/>
<dbReference type="SMART" id="SM00850">
    <property type="entry name" value="LytTR"/>
    <property type="match status" value="1"/>
</dbReference>
<dbReference type="GO" id="GO:0003677">
    <property type="term" value="F:DNA binding"/>
    <property type="evidence" value="ECO:0007669"/>
    <property type="project" value="InterPro"/>
</dbReference>
<evidence type="ECO:0000256" key="1">
    <source>
        <dbReference type="PROSITE-ProRule" id="PRU00169"/>
    </source>
</evidence>
<gene>
    <name evidence="4" type="ordered locus">MROS_0358</name>
</gene>
<dbReference type="SMART" id="SM00448">
    <property type="entry name" value="REC"/>
    <property type="match status" value="1"/>
</dbReference>
<dbReference type="KEGG" id="mro:MROS_0358"/>
<dbReference type="eggNOG" id="COG3279">
    <property type="taxonomic scope" value="Bacteria"/>
</dbReference>
<dbReference type="InterPro" id="IPR007492">
    <property type="entry name" value="LytTR_DNA-bd_dom"/>
</dbReference>
<accession>I6YSS5</accession>
<organism evidence="4 5">
    <name type="scientific">Melioribacter roseus (strain DSM 23840 / JCM 17771 / VKM B-2668 / P3M-2)</name>
    <dbReference type="NCBI Taxonomy" id="1191523"/>
    <lineage>
        <taxon>Bacteria</taxon>
        <taxon>Pseudomonadati</taxon>
        <taxon>Ignavibacteriota</taxon>
        <taxon>Ignavibacteria</taxon>
        <taxon>Ignavibacteriales</taxon>
        <taxon>Melioribacteraceae</taxon>
        <taxon>Melioribacter</taxon>
    </lineage>
</organism>
<feature type="domain" description="HTH LytTR-type" evidence="3">
    <location>
        <begin position="146"/>
        <end position="250"/>
    </location>
</feature>
<dbReference type="PROSITE" id="PS50110">
    <property type="entry name" value="RESPONSE_REGULATORY"/>
    <property type="match status" value="1"/>
</dbReference>
<dbReference type="FunFam" id="3.40.50.2300:FF:000051">
    <property type="entry name" value="Two-component response regulator yehT"/>
    <property type="match status" value="1"/>
</dbReference>
<dbReference type="EMBL" id="CP003557">
    <property type="protein sequence ID" value="AFN73602.1"/>
    <property type="molecule type" value="Genomic_DNA"/>
</dbReference>
<dbReference type="Proteomes" id="UP000009011">
    <property type="component" value="Chromosome"/>
</dbReference>
<dbReference type="InterPro" id="IPR011006">
    <property type="entry name" value="CheY-like_superfamily"/>
</dbReference>
<dbReference type="PANTHER" id="PTHR37299">
    <property type="entry name" value="TRANSCRIPTIONAL REGULATOR-RELATED"/>
    <property type="match status" value="1"/>
</dbReference>
<dbReference type="PATRIC" id="fig|1191523.3.peg.369"/>
<evidence type="ECO:0000259" key="3">
    <source>
        <dbReference type="PROSITE" id="PS50930"/>
    </source>
</evidence>
<dbReference type="HOGENOM" id="CLU_000445_14_1_10"/>
<feature type="domain" description="Response regulatory" evidence="2">
    <location>
        <begin position="5"/>
        <end position="116"/>
    </location>
</feature>
<protein>
    <submittedName>
        <fullName evidence="4">Two component transcriptional regulator, LytTR family</fullName>
    </submittedName>
</protein>
<dbReference type="InterPro" id="IPR001789">
    <property type="entry name" value="Sig_transdc_resp-reg_receiver"/>
</dbReference>
<dbReference type="Pfam" id="PF00072">
    <property type="entry name" value="Response_reg"/>
    <property type="match status" value="1"/>
</dbReference>
<dbReference type="Pfam" id="PF04397">
    <property type="entry name" value="LytTR"/>
    <property type="match status" value="1"/>
</dbReference>
<reference evidence="4 5" key="1">
    <citation type="journal article" date="2013" name="PLoS ONE">
        <title>Genomic analysis of Melioribacter roseus, facultatively anaerobic organotrophic bacterium representing a novel deep lineage within Bacteriodetes/Chlorobi group.</title>
        <authorList>
            <person name="Kadnikov V.V."/>
            <person name="Mardanov A.V."/>
            <person name="Podosokorskaya O.A."/>
            <person name="Gavrilov S.N."/>
            <person name="Kublanov I.V."/>
            <person name="Beletsky A.V."/>
            <person name="Bonch-Osmolovskaya E.A."/>
            <person name="Ravin N.V."/>
        </authorList>
    </citation>
    <scope>NUCLEOTIDE SEQUENCE [LARGE SCALE GENOMIC DNA]</scope>
    <source>
        <strain evidence="5">JCM 17771 / P3M-2</strain>
    </source>
</reference>
<dbReference type="AlphaFoldDB" id="I6YSS5"/>
<evidence type="ECO:0000259" key="2">
    <source>
        <dbReference type="PROSITE" id="PS50110"/>
    </source>
</evidence>
<evidence type="ECO:0000313" key="5">
    <source>
        <dbReference type="Proteomes" id="UP000009011"/>
    </source>
</evidence>
<sequence length="250" mass="29149">MKKIKTLIVDDEKLAREVVSRYLSEYDEFEIAGECSNGFEAIKLINEIKPDLIFLDVQMPKITGFEMLELIDEPPAIIFTTAFDQYAIKAFEVNAIDYLLKPFSEERFKDALDKAKLSIGNKSDLRDKLNKLKETDREKGERLERVVVKHNNNILIISVDEINYIEAQDDYVMLHTARGNFLKQKTMKWFEKNLDPENFIRLHRSYITRLDAVKQLELFEKESYRAILKDGAKIPVSKSGYQKLKEIMNG</sequence>
<dbReference type="RefSeq" id="WP_014855039.1">
    <property type="nucleotide sequence ID" value="NC_018178.1"/>
</dbReference>
<dbReference type="Gene3D" id="2.40.50.1020">
    <property type="entry name" value="LytTr DNA-binding domain"/>
    <property type="match status" value="1"/>
</dbReference>
<dbReference type="InterPro" id="IPR046947">
    <property type="entry name" value="LytR-like"/>
</dbReference>